<gene>
    <name evidence="1" type="ORF">ACFOWZ_12550</name>
</gene>
<evidence type="ECO:0000313" key="2">
    <source>
        <dbReference type="Proteomes" id="UP001595690"/>
    </source>
</evidence>
<evidence type="ECO:0008006" key="3">
    <source>
        <dbReference type="Google" id="ProtNLM"/>
    </source>
</evidence>
<dbReference type="EMBL" id="JBHRZI010000011">
    <property type="protein sequence ID" value="MFC3892303.1"/>
    <property type="molecule type" value="Genomic_DNA"/>
</dbReference>
<evidence type="ECO:0000313" key="1">
    <source>
        <dbReference type="EMBL" id="MFC3892303.1"/>
    </source>
</evidence>
<comment type="caution">
    <text evidence="1">The sequence shown here is derived from an EMBL/GenBank/DDBJ whole genome shotgun (WGS) entry which is preliminary data.</text>
</comment>
<keyword evidence="2" id="KW-1185">Reference proteome</keyword>
<sequence>MPAGDDDYEGVPYADLVFEEVDWSEIGDHDPGRRSERKGFERERNVQTEWATEACQDEERWVRSAGSKTGLTVKVTGYSAMAGFVVTVVVAPKDHPPQGRWWGASAWAAKSAEVKAYEEGG</sequence>
<name>A0ABV8BPQ5_9PSEU</name>
<dbReference type="RefSeq" id="WP_382372048.1">
    <property type="nucleotide sequence ID" value="NZ_JBHRZI010000011.1"/>
</dbReference>
<reference evidence="2" key="1">
    <citation type="journal article" date="2019" name="Int. J. Syst. Evol. Microbiol.">
        <title>The Global Catalogue of Microorganisms (GCM) 10K type strain sequencing project: providing services to taxonomists for standard genome sequencing and annotation.</title>
        <authorList>
            <consortium name="The Broad Institute Genomics Platform"/>
            <consortium name="The Broad Institute Genome Sequencing Center for Infectious Disease"/>
            <person name="Wu L."/>
            <person name="Ma J."/>
        </authorList>
    </citation>
    <scope>NUCLEOTIDE SEQUENCE [LARGE SCALE GENOMIC DNA]</scope>
    <source>
        <strain evidence="2">CGMCC 4.7405</strain>
    </source>
</reference>
<protein>
    <recommendedName>
        <fullName evidence="3">Transposase</fullName>
    </recommendedName>
</protein>
<accession>A0ABV8BPQ5</accession>
<organism evidence="1 2">
    <name type="scientific">Lentzea rhizosphaerae</name>
    <dbReference type="NCBI Taxonomy" id="2041025"/>
    <lineage>
        <taxon>Bacteria</taxon>
        <taxon>Bacillati</taxon>
        <taxon>Actinomycetota</taxon>
        <taxon>Actinomycetes</taxon>
        <taxon>Pseudonocardiales</taxon>
        <taxon>Pseudonocardiaceae</taxon>
        <taxon>Lentzea</taxon>
    </lineage>
</organism>
<dbReference type="Proteomes" id="UP001595690">
    <property type="component" value="Unassembled WGS sequence"/>
</dbReference>
<proteinExistence type="predicted"/>